<dbReference type="InterPro" id="IPR050204">
    <property type="entry name" value="AraC_XylS_family_regulators"/>
</dbReference>
<dbReference type="InterPro" id="IPR009057">
    <property type="entry name" value="Homeodomain-like_sf"/>
</dbReference>
<evidence type="ECO:0000256" key="2">
    <source>
        <dbReference type="ARBA" id="ARBA00023125"/>
    </source>
</evidence>
<dbReference type="Proteomes" id="UP000671914">
    <property type="component" value="Chromosome"/>
</dbReference>
<dbReference type="InterPro" id="IPR046532">
    <property type="entry name" value="DUF6597"/>
</dbReference>
<feature type="region of interest" description="Disordered" evidence="4">
    <location>
        <begin position="1"/>
        <end position="28"/>
    </location>
</feature>
<name>A0A975FKX1_9MICO</name>
<dbReference type="RefSeq" id="WP_210896769.1">
    <property type="nucleotide sequence ID" value="NZ_CP071696.1"/>
</dbReference>
<reference evidence="6" key="1">
    <citation type="submission" date="2021-03" db="EMBL/GenBank/DDBJ databases">
        <title>Agromyces archimandritus sp. nov., isolated from the cockroach Archimandrita tessellata.</title>
        <authorList>
            <person name="Guzman J."/>
            <person name="Ortuzar M."/>
            <person name="Poehlein A."/>
            <person name="Daniel R."/>
            <person name="Trujillo M."/>
            <person name="Vilcinskas A."/>
        </authorList>
    </citation>
    <scope>NUCLEOTIDE SEQUENCE</scope>
    <source>
        <strain evidence="6">G127AT</strain>
    </source>
</reference>
<dbReference type="PROSITE" id="PS00041">
    <property type="entry name" value="HTH_ARAC_FAMILY_1"/>
    <property type="match status" value="1"/>
</dbReference>
<evidence type="ECO:0000256" key="3">
    <source>
        <dbReference type="ARBA" id="ARBA00023163"/>
    </source>
</evidence>
<evidence type="ECO:0000256" key="1">
    <source>
        <dbReference type="ARBA" id="ARBA00023015"/>
    </source>
</evidence>
<accession>A0A975FKX1</accession>
<dbReference type="InterPro" id="IPR018062">
    <property type="entry name" value="HTH_AraC-typ_CS"/>
</dbReference>
<dbReference type="SMART" id="SM00342">
    <property type="entry name" value="HTH_ARAC"/>
    <property type="match status" value="1"/>
</dbReference>
<dbReference type="Pfam" id="PF12833">
    <property type="entry name" value="HTH_18"/>
    <property type="match status" value="1"/>
</dbReference>
<keyword evidence="2" id="KW-0238">DNA-binding</keyword>
<proteinExistence type="predicted"/>
<dbReference type="KEGG" id="aarc:G127AT_10790"/>
<dbReference type="InterPro" id="IPR020449">
    <property type="entry name" value="Tscrpt_reg_AraC-type_HTH"/>
</dbReference>
<dbReference type="GO" id="GO:0003700">
    <property type="term" value="F:DNA-binding transcription factor activity"/>
    <property type="evidence" value="ECO:0007669"/>
    <property type="project" value="InterPro"/>
</dbReference>
<dbReference type="PRINTS" id="PR00032">
    <property type="entry name" value="HTHARAC"/>
</dbReference>
<dbReference type="Gene3D" id="1.10.10.60">
    <property type="entry name" value="Homeodomain-like"/>
    <property type="match status" value="1"/>
</dbReference>
<sequence length="271" mass="29207">MLAAQPGQPALAVDGDDRQPVRMSRRPPAPGLAELVRHVWIPRWRLPPGASVAQRVLEYPSTNLVVESGDRRAIVHGPSPGMSTRALEGDGWAFGVLLQPGTARALLGIAPRELIGRSAPVSAPGAERMAAGVAASIAGGDDDAAIATFERWLGGLGLEPAPRARLVRELVARAEDDRGIVRVEQLAEIAGTGVRRLERLVREELGLTPKWLIRRYRLQEASARLAEPGHPPLAELAASIGYADQAHFTREFRTVIGVPPGRYAREARAER</sequence>
<dbReference type="PANTHER" id="PTHR46796">
    <property type="entry name" value="HTH-TYPE TRANSCRIPTIONAL ACTIVATOR RHAS-RELATED"/>
    <property type="match status" value="1"/>
</dbReference>
<dbReference type="Pfam" id="PF20240">
    <property type="entry name" value="DUF6597"/>
    <property type="match status" value="1"/>
</dbReference>
<evidence type="ECO:0000313" key="7">
    <source>
        <dbReference type="Proteomes" id="UP000671914"/>
    </source>
</evidence>
<dbReference type="InterPro" id="IPR018060">
    <property type="entry name" value="HTH_AraC"/>
</dbReference>
<keyword evidence="3" id="KW-0804">Transcription</keyword>
<keyword evidence="7" id="KW-1185">Reference proteome</keyword>
<feature type="domain" description="HTH araC/xylS-type" evidence="5">
    <location>
        <begin position="164"/>
        <end position="266"/>
    </location>
</feature>
<dbReference type="GO" id="GO:0043565">
    <property type="term" value="F:sequence-specific DNA binding"/>
    <property type="evidence" value="ECO:0007669"/>
    <property type="project" value="InterPro"/>
</dbReference>
<gene>
    <name evidence="6" type="ORF">G127AT_10790</name>
</gene>
<dbReference type="EMBL" id="CP071696">
    <property type="protein sequence ID" value="QTX03807.1"/>
    <property type="molecule type" value="Genomic_DNA"/>
</dbReference>
<protein>
    <submittedName>
        <fullName evidence="6">Helix-turn-helix domain-containing protein</fullName>
    </submittedName>
</protein>
<keyword evidence="1" id="KW-0805">Transcription regulation</keyword>
<dbReference type="PROSITE" id="PS01124">
    <property type="entry name" value="HTH_ARAC_FAMILY_2"/>
    <property type="match status" value="1"/>
</dbReference>
<evidence type="ECO:0000259" key="5">
    <source>
        <dbReference type="PROSITE" id="PS01124"/>
    </source>
</evidence>
<evidence type="ECO:0000256" key="4">
    <source>
        <dbReference type="SAM" id="MobiDB-lite"/>
    </source>
</evidence>
<dbReference type="AlphaFoldDB" id="A0A975FKX1"/>
<dbReference type="SUPFAM" id="SSF46689">
    <property type="entry name" value="Homeodomain-like"/>
    <property type="match status" value="1"/>
</dbReference>
<organism evidence="6 7">
    <name type="scientific">Agromyces archimandritae</name>
    <dbReference type="NCBI Taxonomy" id="2781962"/>
    <lineage>
        <taxon>Bacteria</taxon>
        <taxon>Bacillati</taxon>
        <taxon>Actinomycetota</taxon>
        <taxon>Actinomycetes</taxon>
        <taxon>Micrococcales</taxon>
        <taxon>Microbacteriaceae</taxon>
        <taxon>Agromyces</taxon>
    </lineage>
</organism>
<evidence type="ECO:0000313" key="6">
    <source>
        <dbReference type="EMBL" id="QTX03807.1"/>
    </source>
</evidence>